<feature type="domain" description="HTH luxR-type" evidence="6">
    <location>
        <begin position="150"/>
        <end position="215"/>
    </location>
</feature>
<evidence type="ECO:0000256" key="1">
    <source>
        <dbReference type="ARBA" id="ARBA00022553"/>
    </source>
</evidence>
<evidence type="ECO:0000256" key="2">
    <source>
        <dbReference type="ARBA" id="ARBA00023015"/>
    </source>
</evidence>
<dbReference type="Pfam" id="PF00196">
    <property type="entry name" value="GerE"/>
    <property type="match status" value="1"/>
</dbReference>
<dbReference type="InterPro" id="IPR058245">
    <property type="entry name" value="NreC/VraR/RcsB-like_REC"/>
</dbReference>
<name>A0A6M1TNC3_9BACT</name>
<dbReference type="CDD" id="cd17535">
    <property type="entry name" value="REC_NarL-like"/>
    <property type="match status" value="1"/>
</dbReference>
<feature type="modified residue" description="4-aspartylphosphate" evidence="5">
    <location>
        <position position="59"/>
    </location>
</feature>
<sequence>MSENLKKKIIVVDDHPMMRKGLSQTLNAEHGYDVVAQFERAEEVLQEYQDIEPDMAVIDISLPGMSGLELVKHLNSLDAGLKMLVVSRHEETLYAKRVLRAGAKGYVMKQEAGDVLLKATRKIFNGGIYVSDDVNEKLLLDMACGREDISKSPIDLLSDREIEVFEMTGKGNKTREIAEKLHLSVKTVESYRARIKTKLNLENATELMMHAVKWVENEQEYSQ</sequence>
<organism evidence="8 9">
    <name type="scientific">Fodinibius halophilus</name>
    <dbReference type="NCBI Taxonomy" id="1736908"/>
    <lineage>
        <taxon>Bacteria</taxon>
        <taxon>Pseudomonadati</taxon>
        <taxon>Balneolota</taxon>
        <taxon>Balneolia</taxon>
        <taxon>Balneolales</taxon>
        <taxon>Balneolaceae</taxon>
        <taxon>Fodinibius</taxon>
    </lineage>
</organism>
<evidence type="ECO:0000313" key="8">
    <source>
        <dbReference type="EMBL" id="NGP89860.1"/>
    </source>
</evidence>
<dbReference type="SMART" id="SM00448">
    <property type="entry name" value="REC"/>
    <property type="match status" value="1"/>
</dbReference>
<dbReference type="PROSITE" id="PS50043">
    <property type="entry name" value="HTH_LUXR_2"/>
    <property type="match status" value="1"/>
</dbReference>
<keyword evidence="3" id="KW-0238">DNA-binding</keyword>
<dbReference type="GO" id="GO:0006355">
    <property type="term" value="P:regulation of DNA-templated transcription"/>
    <property type="evidence" value="ECO:0007669"/>
    <property type="project" value="InterPro"/>
</dbReference>
<dbReference type="RefSeq" id="WP_165271038.1">
    <property type="nucleotide sequence ID" value="NZ_JAALLS010000026.1"/>
</dbReference>
<dbReference type="InterPro" id="IPR001789">
    <property type="entry name" value="Sig_transdc_resp-reg_receiver"/>
</dbReference>
<dbReference type="GO" id="GO:0003677">
    <property type="term" value="F:DNA binding"/>
    <property type="evidence" value="ECO:0007669"/>
    <property type="project" value="UniProtKB-KW"/>
</dbReference>
<evidence type="ECO:0000256" key="5">
    <source>
        <dbReference type="PROSITE-ProRule" id="PRU00169"/>
    </source>
</evidence>
<reference evidence="8 9" key="1">
    <citation type="submission" date="2020-02" db="EMBL/GenBank/DDBJ databases">
        <title>Aliifodinibius halophilus 2W32, complete genome.</title>
        <authorList>
            <person name="Li Y."/>
            <person name="Wu S."/>
        </authorList>
    </citation>
    <scope>NUCLEOTIDE SEQUENCE [LARGE SCALE GENOMIC DNA]</scope>
    <source>
        <strain evidence="8 9">2W32</strain>
    </source>
</reference>
<dbReference type="GO" id="GO:0000160">
    <property type="term" value="P:phosphorelay signal transduction system"/>
    <property type="evidence" value="ECO:0007669"/>
    <property type="project" value="InterPro"/>
</dbReference>
<keyword evidence="9" id="KW-1185">Reference proteome</keyword>
<dbReference type="PANTHER" id="PTHR43214">
    <property type="entry name" value="TWO-COMPONENT RESPONSE REGULATOR"/>
    <property type="match status" value="1"/>
</dbReference>
<dbReference type="AlphaFoldDB" id="A0A6M1TNC3"/>
<dbReference type="SUPFAM" id="SSF52172">
    <property type="entry name" value="CheY-like"/>
    <property type="match status" value="1"/>
</dbReference>
<keyword evidence="1 5" id="KW-0597">Phosphoprotein</keyword>
<dbReference type="SUPFAM" id="SSF46894">
    <property type="entry name" value="C-terminal effector domain of the bipartite response regulators"/>
    <property type="match status" value="1"/>
</dbReference>
<evidence type="ECO:0000313" key="9">
    <source>
        <dbReference type="Proteomes" id="UP000479132"/>
    </source>
</evidence>
<dbReference type="CDD" id="cd06170">
    <property type="entry name" value="LuxR_C_like"/>
    <property type="match status" value="1"/>
</dbReference>
<dbReference type="InterPro" id="IPR016032">
    <property type="entry name" value="Sig_transdc_resp-reg_C-effctor"/>
</dbReference>
<proteinExistence type="predicted"/>
<evidence type="ECO:0000256" key="4">
    <source>
        <dbReference type="ARBA" id="ARBA00023163"/>
    </source>
</evidence>
<protein>
    <submittedName>
        <fullName evidence="8">Response regulator transcription factor</fullName>
    </submittedName>
</protein>
<dbReference type="SMART" id="SM00421">
    <property type="entry name" value="HTH_LUXR"/>
    <property type="match status" value="1"/>
</dbReference>
<dbReference type="PRINTS" id="PR00038">
    <property type="entry name" value="HTHLUXR"/>
</dbReference>
<comment type="caution">
    <text evidence="8">The sequence shown here is derived from an EMBL/GenBank/DDBJ whole genome shotgun (WGS) entry which is preliminary data.</text>
</comment>
<dbReference type="PROSITE" id="PS50110">
    <property type="entry name" value="RESPONSE_REGULATORY"/>
    <property type="match status" value="1"/>
</dbReference>
<dbReference type="PANTHER" id="PTHR43214:SF41">
    <property type="entry name" value="NITRATE_NITRITE RESPONSE REGULATOR PROTEIN NARP"/>
    <property type="match status" value="1"/>
</dbReference>
<feature type="domain" description="Response regulatory" evidence="7">
    <location>
        <begin position="8"/>
        <end position="124"/>
    </location>
</feature>
<dbReference type="InterPro" id="IPR000792">
    <property type="entry name" value="Tscrpt_reg_LuxR_C"/>
</dbReference>
<dbReference type="Proteomes" id="UP000479132">
    <property type="component" value="Unassembled WGS sequence"/>
</dbReference>
<dbReference type="InterPro" id="IPR011006">
    <property type="entry name" value="CheY-like_superfamily"/>
</dbReference>
<evidence type="ECO:0000259" key="7">
    <source>
        <dbReference type="PROSITE" id="PS50110"/>
    </source>
</evidence>
<dbReference type="EMBL" id="JAALLS010000026">
    <property type="protein sequence ID" value="NGP89860.1"/>
    <property type="molecule type" value="Genomic_DNA"/>
</dbReference>
<dbReference type="Gene3D" id="3.40.50.2300">
    <property type="match status" value="1"/>
</dbReference>
<dbReference type="PROSITE" id="PS00622">
    <property type="entry name" value="HTH_LUXR_1"/>
    <property type="match status" value="1"/>
</dbReference>
<dbReference type="InterPro" id="IPR039420">
    <property type="entry name" value="WalR-like"/>
</dbReference>
<keyword evidence="4" id="KW-0804">Transcription</keyword>
<evidence type="ECO:0000259" key="6">
    <source>
        <dbReference type="PROSITE" id="PS50043"/>
    </source>
</evidence>
<gene>
    <name evidence="8" type="ORF">G3569_15990</name>
</gene>
<dbReference type="Pfam" id="PF00072">
    <property type="entry name" value="Response_reg"/>
    <property type="match status" value="1"/>
</dbReference>
<evidence type="ECO:0000256" key="3">
    <source>
        <dbReference type="ARBA" id="ARBA00023125"/>
    </source>
</evidence>
<accession>A0A6M1TNC3</accession>
<keyword evidence="2" id="KW-0805">Transcription regulation</keyword>